<dbReference type="PANTHER" id="PTHR36045">
    <property type="entry name" value="OS04G0558500 PROTEIN"/>
    <property type="match status" value="1"/>
</dbReference>
<comment type="caution">
    <text evidence="2">The sequence shown here is derived from an EMBL/GenBank/DDBJ whole genome shotgun (WGS) entry which is preliminary data.</text>
</comment>
<evidence type="ECO:0000313" key="2">
    <source>
        <dbReference type="EMBL" id="GAV92037.1"/>
    </source>
</evidence>
<keyword evidence="3" id="KW-1185">Reference proteome</keyword>
<evidence type="ECO:0000313" key="3">
    <source>
        <dbReference type="Proteomes" id="UP000187406"/>
    </source>
</evidence>
<dbReference type="InParanoid" id="A0A1Q3DHR8"/>
<evidence type="ECO:0000256" key="1">
    <source>
        <dbReference type="SAM" id="MobiDB-lite"/>
    </source>
</evidence>
<feature type="region of interest" description="Disordered" evidence="1">
    <location>
        <begin position="59"/>
        <end position="97"/>
    </location>
</feature>
<dbReference type="EMBL" id="BDDD01008626">
    <property type="protein sequence ID" value="GAV92037.1"/>
    <property type="molecule type" value="Genomic_DNA"/>
</dbReference>
<proteinExistence type="predicted"/>
<organism evidence="2 3">
    <name type="scientific">Cephalotus follicularis</name>
    <name type="common">Albany pitcher plant</name>
    <dbReference type="NCBI Taxonomy" id="3775"/>
    <lineage>
        <taxon>Eukaryota</taxon>
        <taxon>Viridiplantae</taxon>
        <taxon>Streptophyta</taxon>
        <taxon>Embryophyta</taxon>
        <taxon>Tracheophyta</taxon>
        <taxon>Spermatophyta</taxon>
        <taxon>Magnoliopsida</taxon>
        <taxon>eudicotyledons</taxon>
        <taxon>Gunneridae</taxon>
        <taxon>Pentapetalae</taxon>
        <taxon>rosids</taxon>
        <taxon>fabids</taxon>
        <taxon>Oxalidales</taxon>
        <taxon>Cephalotaceae</taxon>
        <taxon>Cephalotus</taxon>
    </lineage>
</organism>
<dbReference type="Proteomes" id="UP000187406">
    <property type="component" value="Unassembled WGS sequence"/>
</dbReference>
<gene>
    <name evidence="2" type="ORF">CFOL_v3_35421</name>
</gene>
<reference evidence="3" key="1">
    <citation type="submission" date="2016-04" db="EMBL/GenBank/DDBJ databases">
        <title>Cephalotus genome sequencing.</title>
        <authorList>
            <person name="Fukushima K."/>
            <person name="Hasebe M."/>
            <person name="Fang X."/>
        </authorList>
    </citation>
    <scope>NUCLEOTIDE SEQUENCE [LARGE SCALE GENOMIC DNA]</scope>
    <source>
        <strain evidence="3">cv. St1</strain>
    </source>
</reference>
<feature type="region of interest" description="Disordered" evidence="1">
    <location>
        <begin position="1"/>
        <end position="20"/>
    </location>
</feature>
<protein>
    <submittedName>
        <fullName evidence="2">Uncharacterized protein</fullName>
    </submittedName>
</protein>
<name>A0A1Q3DHR8_CEPFO</name>
<dbReference type="OrthoDB" id="781564at2759"/>
<dbReference type="PANTHER" id="PTHR36045:SF2">
    <property type="entry name" value="OS04G0558500 PROTEIN"/>
    <property type="match status" value="1"/>
</dbReference>
<dbReference type="FunCoup" id="A0A1Q3DHR8">
    <property type="interactions" value="454"/>
</dbReference>
<accession>A0A1Q3DHR8</accession>
<sequence>MALDTAAAPPQTLETDKELDSLESDVKRMAEKILQYRETLPEQLKSTFASLLSAQRPHFPEFELGSEDGPSLDPNPPDSGGLVESSGRSLRTDEERETAEKICLLKEKISSDISAMPVALKRMKEMQAIPEIDQLEV</sequence>
<dbReference type="AlphaFoldDB" id="A0A1Q3DHR8"/>